<organism evidence="2 3">
    <name type="scientific">Cannabis sativa</name>
    <name type="common">Hemp</name>
    <name type="synonym">Marijuana</name>
    <dbReference type="NCBI Taxonomy" id="3483"/>
    <lineage>
        <taxon>Eukaryota</taxon>
        <taxon>Viridiplantae</taxon>
        <taxon>Streptophyta</taxon>
        <taxon>Embryophyta</taxon>
        <taxon>Tracheophyta</taxon>
        <taxon>Spermatophyta</taxon>
        <taxon>Magnoliopsida</taxon>
        <taxon>eudicotyledons</taxon>
        <taxon>Gunneridae</taxon>
        <taxon>Pentapetalae</taxon>
        <taxon>rosids</taxon>
        <taxon>fabids</taxon>
        <taxon>Rosales</taxon>
        <taxon>Cannabaceae</taxon>
        <taxon>Cannabis</taxon>
    </lineage>
</organism>
<reference evidence="2" key="1">
    <citation type="submission" date="2018-11" db="EMBL/GenBank/DDBJ databases">
        <authorList>
            <person name="Grassa J C."/>
        </authorList>
    </citation>
    <scope>NUCLEOTIDE SEQUENCE [LARGE SCALE GENOMIC DNA]</scope>
</reference>
<sequence length="111" mass="12269">MATDEDQTRIPATVVDLGNSSTQTNQSLQVAATKNPLEDPASLFFLHHGDNPGNTLASQPLTGQDNYVSWSRAMQLAISVKNKIRFLDGSIPKPHISEQSLYNAWYRIITL</sequence>
<dbReference type="PANTHER" id="PTHR37610">
    <property type="entry name" value="CCHC-TYPE DOMAIN-CONTAINING PROTEIN"/>
    <property type="match status" value="1"/>
</dbReference>
<evidence type="ECO:0000313" key="3">
    <source>
        <dbReference type="Proteomes" id="UP000596661"/>
    </source>
</evidence>
<proteinExistence type="predicted"/>
<dbReference type="AlphaFoldDB" id="A0A803QFN9"/>
<protein>
    <recommendedName>
        <fullName evidence="1">Retrotransposon Copia-like N-terminal domain-containing protein</fullName>
    </recommendedName>
</protein>
<dbReference type="EnsemblPlants" id="evm.model.09.292">
    <property type="protein sequence ID" value="cds.evm.model.09.292"/>
    <property type="gene ID" value="evm.TU.09.292"/>
</dbReference>
<dbReference type="OMA" id="EDQTRIP"/>
<dbReference type="Proteomes" id="UP000596661">
    <property type="component" value="Chromosome 9"/>
</dbReference>
<dbReference type="PANTHER" id="PTHR37610:SF81">
    <property type="entry name" value="RETROTRANSPOSON COPIA-LIKE N-TERMINAL DOMAIN-CONTAINING PROTEIN"/>
    <property type="match status" value="1"/>
</dbReference>
<dbReference type="Pfam" id="PF14244">
    <property type="entry name" value="Retrotran_gag_3"/>
    <property type="match status" value="1"/>
</dbReference>
<evidence type="ECO:0000259" key="1">
    <source>
        <dbReference type="Pfam" id="PF14244"/>
    </source>
</evidence>
<reference evidence="2" key="2">
    <citation type="submission" date="2021-03" db="UniProtKB">
        <authorList>
            <consortium name="EnsemblPlants"/>
        </authorList>
    </citation>
    <scope>IDENTIFICATION</scope>
</reference>
<accession>A0A803QFN9</accession>
<dbReference type="Gramene" id="evm.model.09.292">
    <property type="protein sequence ID" value="cds.evm.model.09.292"/>
    <property type="gene ID" value="evm.TU.09.292"/>
</dbReference>
<dbReference type="EMBL" id="UZAU01000722">
    <property type="status" value="NOT_ANNOTATED_CDS"/>
    <property type="molecule type" value="Genomic_DNA"/>
</dbReference>
<keyword evidence="3" id="KW-1185">Reference proteome</keyword>
<name>A0A803QFN9_CANSA</name>
<feature type="domain" description="Retrotransposon Copia-like N-terminal" evidence="1">
    <location>
        <begin position="47"/>
        <end position="94"/>
    </location>
</feature>
<dbReference type="InterPro" id="IPR029472">
    <property type="entry name" value="Copia-like_N"/>
</dbReference>
<evidence type="ECO:0000313" key="2">
    <source>
        <dbReference type="EnsemblPlants" id="cds.evm.model.09.292"/>
    </source>
</evidence>